<dbReference type="SUPFAM" id="SSF56176">
    <property type="entry name" value="FAD-binding/transporter-associated domain-like"/>
    <property type="match status" value="1"/>
</dbReference>
<sequence length="334" mass="35015">MKPAAFTYHRAHDVSDATGLLGELAQAGEDPKLIAGGQSLMPMMNFRLARPSALVDLGPLRRDPALTSIQRDDSGLRIGALVTHRKVEVSGHTLGPDFDVLSRAMRWVGHLPIRARGTVAGSIVHGDATAEWCLLALLLDAVIVAEGPDGPGARREIPAAEMFYGFYATAVEPDEVVIEVRFTRPAPRAALTEFARRHGDFAIVDAAVSLDVDPADPDGPGPLVGGRVVLGGVAPAPIRVPEAEAVLAGGVPGPELFAACGEAAAAAIDPPDDAAYRRRLTRTLVTRALEQAWRKPAAEETVRERATGAGSRVSGGTERGSSPPAYEAQEGAKG</sequence>
<organism evidence="6 7">
    <name type="scientific">Amycolatopsis taiwanensis</name>
    <dbReference type="NCBI Taxonomy" id="342230"/>
    <lineage>
        <taxon>Bacteria</taxon>
        <taxon>Bacillati</taxon>
        <taxon>Actinomycetota</taxon>
        <taxon>Actinomycetes</taxon>
        <taxon>Pseudonocardiales</taxon>
        <taxon>Pseudonocardiaceae</taxon>
        <taxon>Amycolatopsis</taxon>
    </lineage>
</organism>
<dbReference type="PANTHER" id="PTHR42659:SF2">
    <property type="entry name" value="XANTHINE DEHYDROGENASE SUBUNIT C-RELATED"/>
    <property type="match status" value="1"/>
</dbReference>
<evidence type="ECO:0000313" key="6">
    <source>
        <dbReference type="EMBL" id="GLY65321.1"/>
    </source>
</evidence>
<dbReference type="Gene3D" id="3.30.43.10">
    <property type="entry name" value="Uridine Diphospho-n-acetylenolpyruvylglucosamine Reductase, domain 2"/>
    <property type="match status" value="1"/>
</dbReference>
<evidence type="ECO:0000256" key="1">
    <source>
        <dbReference type="ARBA" id="ARBA00022630"/>
    </source>
</evidence>
<reference evidence="6" key="1">
    <citation type="submission" date="2023-03" db="EMBL/GenBank/DDBJ databases">
        <title>Amycolatopsis taiwanensis NBRC 103393.</title>
        <authorList>
            <person name="Ichikawa N."/>
            <person name="Sato H."/>
            <person name="Tonouchi N."/>
        </authorList>
    </citation>
    <scope>NUCLEOTIDE SEQUENCE</scope>
    <source>
        <strain evidence="6">NBRC 103393</strain>
    </source>
</reference>
<evidence type="ECO:0000256" key="2">
    <source>
        <dbReference type="ARBA" id="ARBA00022827"/>
    </source>
</evidence>
<dbReference type="Proteomes" id="UP001165136">
    <property type="component" value="Unassembled WGS sequence"/>
</dbReference>
<feature type="region of interest" description="Disordered" evidence="4">
    <location>
        <begin position="294"/>
        <end position="334"/>
    </location>
</feature>
<protein>
    <submittedName>
        <fullName evidence="6">Carbon monoxide dehydrogenase</fullName>
    </submittedName>
</protein>
<dbReference type="GO" id="GO:0016491">
    <property type="term" value="F:oxidoreductase activity"/>
    <property type="evidence" value="ECO:0007669"/>
    <property type="project" value="UniProtKB-KW"/>
</dbReference>
<dbReference type="RefSeq" id="WP_285486564.1">
    <property type="nucleotide sequence ID" value="NZ_BSTI01000004.1"/>
</dbReference>
<keyword evidence="7" id="KW-1185">Reference proteome</keyword>
<gene>
    <name evidence="6" type="ORF">Atai01_19400</name>
</gene>
<dbReference type="Gene3D" id="3.30.465.10">
    <property type="match status" value="1"/>
</dbReference>
<dbReference type="Pfam" id="PF00941">
    <property type="entry name" value="FAD_binding_5"/>
    <property type="match status" value="1"/>
</dbReference>
<feature type="compositionally biased region" description="Basic and acidic residues" evidence="4">
    <location>
        <begin position="294"/>
        <end position="306"/>
    </location>
</feature>
<dbReference type="Gene3D" id="3.30.390.50">
    <property type="entry name" value="CO dehydrogenase flavoprotein, C-terminal domain"/>
    <property type="match status" value="1"/>
</dbReference>
<dbReference type="InterPro" id="IPR005107">
    <property type="entry name" value="CO_DH_flav_C"/>
</dbReference>
<dbReference type="GO" id="GO:0071949">
    <property type="term" value="F:FAD binding"/>
    <property type="evidence" value="ECO:0007669"/>
    <property type="project" value="InterPro"/>
</dbReference>
<feature type="domain" description="FAD-binding PCMH-type" evidence="5">
    <location>
        <begin position="1"/>
        <end position="187"/>
    </location>
</feature>
<dbReference type="InterPro" id="IPR016169">
    <property type="entry name" value="FAD-bd_PCMH_sub2"/>
</dbReference>
<dbReference type="Pfam" id="PF03450">
    <property type="entry name" value="CO_deh_flav_C"/>
    <property type="match status" value="1"/>
</dbReference>
<dbReference type="InterPro" id="IPR036318">
    <property type="entry name" value="FAD-bd_PCMH-like_sf"/>
</dbReference>
<dbReference type="AlphaFoldDB" id="A0A9W6QWH9"/>
<comment type="caution">
    <text evidence="6">The sequence shown here is derived from an EMBL/GenBank/DDBJ whole genome shotgun (WGS) entry which is preliminary data.</text>
</comment>
<dbReference type="InterPro" id="IPR016167">
    <property type="entry name" value="FAD-bd_PCMH_sub1"/>
</dbReference>
<accession>A0A9W6QWH9</accession>
<evidence type="ECO:0000256" key="4">
    <source>
        <dbReference type="SAM" id="MobiDB-lite"/>
    </source>
</evidence>
<name>A0A9W6QWH9_9PSEU</name>
<dbReference type="InterPro" id="IPR036683">
    <property type="entry name" value="CO_DH_flav_C_dom_sf"/>
</dbReference>
<dbReference type="SMART" id="SM01092">
    <property type="entry name" value="CO_deh_flav_C"/>
    <property type="match status" value="1"/>
</dbReference>
<dbReference type="EMBL" id="BSTI01000004">
    <property type="protein sequence ID" value="GLY65321.1"/>
    <property type="molecule type" value="Genomic_DNA"/>
</dbReference>
<dbReference type="InterPro" id="IPR051312">
    <property type="entry name" value="Diverse_Substr_Oxidored"/>
</dbReference>
<dbReference type="PROSITE" id="PS51387">
    <property type="entry name" value="FAD_PCMH"/>
    <property type="match status" value="1"/>
</dbReference>
<dbReference type="InterPro" id="IPR002346">
    <property type="entry name" value="Mopterin_DH_FAD-bd"/>
</dbReference>
<keyword evidence="2" id="KW-0274">FAD</keyword>
<evidence type="ECO:0000259" key="5">
    <source>
        <dbReference type="PROSITE" id="PS51387"/>
    </source>
</evidence>
<dbReference type="PANTHER" id="PTHR42659">
    <property type="entry name" value="XANTHINE DEHYDROGENASE SUBUNIT C-RELATED"/>
    <property type="match status" value="1"/>
</dbReference>
<evidence type="ECO:0000313" key="7">
    <source>
        <dbReference type="Proteomes" id="UP001165136"/>
    </source>
</evidence>
<proteinExistence type="predicted"/>
<keyword evidence="3" id="KW-0560">Oxidoreductase</keyword>
<dbReference type="InterPro" id="IPR016166">
    <property type="entry name" value="FAD-bd_PCMH"/>
</dbReference>
<dbReference type="SUPFAM" id="SSF55447">
    <property type="entry name" value="CO dehydrogenase flavoprotein C-terminal domain-like"/>
    <property type="match status" value="1"/>
</dbReference>
<keyword evidence="1" id="KW-0285">Flavoprotein</keyword>
<evidence type="ECO:0000256" key="3">
    <source>
        <dbReference type="ARBA" id="ARBA00023002"/>
    </source>
</evidence>